<gene>
    <name evidence="2" type="ORF">KAM621c_46430</name>
</gene>
<proteinExistence type="predicted"/>
<dbReference type="EMBL" id="AP026382">
    <property type="protein sequence ID" value="BDN99538.1"/>
    <property type="molecule type" value="Genomic_DNA"/>
</dbReference>
<feature type="compositionally biased region" description="Basic and acidic residues" evidence="1">
    <location>
        <begin position="22"/>
        <end position="48"/>
    </location>
</feature>
<evidence type="ECO:0000256" key="1">
    <source>
        <dbReference type="SAM" id="MobiDB-lite"/>
    </source>
</evidence>
<accession>A0AAD1L660</accession>
<feature type="region of interest" description="Disordered" evidence="1">
    <location>
        <begin position="18"/>
        <end position="48"/>
    </location>
</feature>
<dbReference type="AlphaFoldDB" id="A0AAD1L660"/>
<dbReference type="Proteomes" id="UP001058317">
    <property type="component" value="Chromosome"/>
</dbReference>
<reference evidence="2" key="1">
    <citation type="submission" date="2022-07" db="EMBL/GenBank/DDBJ databases">
        <title>Complete genome sequence of carbapenem-resistant Citrobacter spp. in Japan.</title>
        <authorList>
            <person name="Maehana S."/>
            <person name="Suzuki M."/>
            <person name="Kitasato H."/>
        </authorList>
    </citation>
    <scope>NUCLEOTIDE SEQUENCE</scope>
    <source>
        <strain evidence="2">KAM621</strain>
    </source>
</reference>
<sequence>MLNEIIYETVPDKTISNYPARTDIDCDSEKPQQIKERSVPERNQREPQKPAKWVCGNYKFLITLLSEHRSIEVIAKKMNRTDGAIRSRLQHIGITRYEKPTKPGEKGSVIKATSISTDIFRNQPFFVKRLLIDAGWSEKNNELHCPVWWSNYPHNV</sequence>
<evidence type="ECO:0000313" key="2">
    <source>
        <dbReference type="EMBL" id="BDN99538.1"/>
    </source>
</evidence>
<organism evidence="2 3">
    <name type="scientific">Citrobacter braakii</name>
    <dbReference type="NCBI Taxonomy" id="57706"/>
    <lineage>
        <taxon>Bacteria</taxon>
        <taxon>Pseudomonadati</taxon>
        <taxon>Pseudomonadota</taxon>
        <taxon>Gammaproteobacteria</taxon>
        <taxon>Enterobacterales</taxon>
        <taxon>Enterobacteriaceae</taxon>
        <taxon>Citrobacter</taxon>
        <taxon>Citrobacter freundii complex</taxon>
    </lineage>
</organism>
<protein>
    <submittedName>
        <fullName evidence="2">Uncharacterized protein</fullName>
    </submittedName>
</protein>
<evidence type="ECO:0000313" key="3">
    <source>
        <dbReference type="Proteomes" id="UP001058317"/>
    </source>
</evidence>
<name>A0AAD1L660_CITBR</name>